<dbReference type="GeneID" id="6071186"/>
<evidence type="ECO:0000313" key="3">
    <source>
        <dbReference type="Proteomes" id="UP000001194"/>
    </source>
</evidence>
<gene>
    <name evidence="2" type="ORF">LACBIDRAFT_292504</name>
</gene>
<accession>B0CV63</accession>
<dbReference type="AlphaFoldDB" id="B0CV63"/>
<reference evidence="2 3" key="1">
    <citation type="journal article" date="2008" name="Nature">
        <title>The genome of Laccaria bicolor provides insights into mycorrhizal symbiosis.</title>
        <authorList>
            <person name="Martin F."/>
            <person name="Aerts A."/>
            <person name="Ahren D."/>
            <person name="Brun A."/>
            <person name="Danchin E.G.J."/>
            <person name="Duchaussoy F."/>
            <person name="Gibon J."/>
            <person name="Kohler A."/>
            <person name="Lindquist E."/>
            <person name="Pereda V."/>
            <person name="Salamov A."/>
            <person name="Shapiro H.J."/>
            <person name="Wuyts J."/>
            <person name="Blaudez D."/>
            <person name="Buee M."/>
            <person name="Brokstein P."/>
            <person name="Canbaeck B."/>
            <person name="Cohen D."/>
            <person name="Courty P.E."/>
            <person name="Coutinho P.M."/>
            <person name="Delaruelle C."/>
            <person name="Detter J.C."/>
            <person name="Deveau A."/>
            <person name="DiFazio S."/>
            <person name="Duplessis S."/>
            <person name="Fraissinet-Tachet L."/>
            <person name="Lucic E."/>
            <person name="Frey-Klett P."/>
            <person name="Fourrey C."/>
            <person name="Feussner I."/>
            <person name="Gay G."/>
            <person name="Grimwood J."/>
            <person name="Hoegger P.J."/>
            <person name="Jain P."/>
            <person name="Kilaru S."/>
            <person name="Labbe J."/>
            <person name="Lin Y.C."/>
            <person name="Legue V."/>
            <person name="Le Tacon F."/>
            <person name="Marmeisse R."/>
            <person name="Melayah D."/>
            <person name="Montanini B."/>
            <person name="Muratet M."/>
            <person name="Nehls U."/>
            <person name="Niculita-Hirzel H."/>
            <person name="Oudot-Le Secq M.P."/>
            <person name="Peter M."/>
            <person name="Quesneville H."/>
            <person name="Rajashekar B."/>
            <person name="Reich M."/>
            <person name="Rouhier N."/>
            <person name="Schmutz J."/>
            <person name="Yin T."/>
            <person name="Chalot M."/>
            <person name="Henrissat B."/>
            <person name="Kuees U."/>
            <person name="Lucas S."/>
            <person name="Van de Peer Y."/>
            <person name="Podila G.K."/>
            <person name="Polle A."/>
            <person name="Pukkila P.J."/>
            <person name="Richardson P.M."/>
            <person name="Rouze P."/>
            <person name="Sanders I.R."/>
            <person name="Stajich J.E."/>
            <person name="Tunlid A."/>
            <person name="Tuskan G."/>
            <person name="Grigoriev I.V."/>
        </authorList>
    </citation>
    <scope>NUCLEOTIDE SEQUENCE [LARGE SCALE GENOMIC DNA]</scope>
    <source>
        <strain evidence="3">S238N-H82 / ATCC MYA-4686</strain>
    </source>
</reference>
<feature type="compositionally biased region" description="Polar residues" evidence="1">
    <location>
        <begin position="288"/>
        <end position="307"/>
    </location>
</feature>
<feature type="region of interest" description="Disordered" evidence="1">
    <location>
        <begin position="264"/>
        <end position="307"/>
    </location>
</feature>
<dbReference type="OrthoDB" id="3365472at2759"/>
<feature type="compositionally biased region" description="Low complexity" evidence="1">
    <location>
        <begin position="154"/>
        <end position="169"/>
    </location>
</feature>
<feature type="region of interest" description="Disordered" evidence="1">
    <location>
        <begin position="379"/>
        <end position="427"/>
    </location>
</feature>
<name>B0CV63_LACBS</name>
<evidence type="ECO:0000256" key="1">
    <source>
        <dbReference type="SAM" id="MobiDB-lite"/>
    </source>
</evidence>
<keyword evidence="3" id="KW-1185">Reference proteome</keyword>
<dbReference type="KEGG" id="lbc:LACBIDRAFT_292504"/>
<sequence length="493" mass="53362">MDFDSSWCPVCDRQILPKRYQVPVAPPQPSTPVPPPSSPQSSPTKSQRPKVSARRRQGGGLVQGTGRLKPNGTIKRTDSITKPAPQPPAKPAAPIKTRTVIDQGPIPLYCSDACQLADIHALNRGLPINPNREHASPCTRTNTFSMDGSDLESDATGSSVQSTSSTSSTATPSIAKLAAFLNFPPLPPPAPTYVDDSNSDSEPLEYNSGIMMAGRLIDSLCPKPAKEQAHGNYRVIPEPRAPVAGWTDGSNAWRASVYSFSSQKLSRADDSTKPYSTVPALSHRSRGTHSQFSAPTPTNHTASLPSSSTDMLAKFSESFNRRSELRSALHSPPSPTSPDYPATAPCSQKRERSLLRPGAEGKLLVPDVKLKVNSASSASLSSAWSGPATASSRRSVRSPLSSTMSDFSDEEAQATRYGSATSLPHQAKRPVVETRSWSYDNLRTYPIMKLPPKIVKRMERQIVDGVEVEVEIEEVVEEPRKRLFLFPAPIRCS</sequence>
<proteinExistence type="predicted"/>
<protein>
    <submittedName>
        <fullName evidence="2">Predicted protein</fullName>
    </submittedName>
</protein>
<dbReference type="HOGENOM" id="CLU_026658_0_0_1"/>
<feature type="compositionally biased region" description="Pro residues" evidence="1">
    <location>
        <begin position="24"/>
        <end position="38"/>
    </location>
</feature>
<dbReference type="EMBL" id="DS547093">
    <property type="protein sequence ID" value="EDR13693.1"/>
    <property type="molecule type" value="Genomic_DNA"/>
</dbReference>
<feature type="region of interest" description="Disordered" evidence="1">
    <location>
        <begin position="19"/>
        <end position="96"/>
    </location>
</feature>
<dbReference type="RefSeq" id="XP_001876191.1">
    <property type="nucleotide sequence ID" value="XM_001876156.1"/>
</dbReference>
<feature type="region of interest" description="Disordered" evidence="1">
    <location>
        <begin position="126"/>
        <end position="169"/>
    </location>
</feature>
<dbReference type="Proteomes" id="UP000001194">
    <property type="component" value="Unassembled WGS sequence"/>
</dbReference>
<dbReference type="InParanoid" id="B0CV63"/>
<feature type="compositionally biased region" description="Basic residues" evidence="1">
    <location>
        <begin position="47"/>
        <end position="57"/>
    </location>
</feature>
<feature type="compositionally biased region" description="Low complexity" evidence="1">
    <location>
        <begin position="379"/>
        <end position="402"/>
    </location>
</feature>
<feature type="region of interest" description="Disordered" evidence="1">
    <location>
        <begin position="322"/>
        <end position="360"/>
    </location>
</feature>
<organism evidence="3">
    <name type="scientific">Laccaria bicolor (strain S238N-H82 / ATCC MYA-4686)</name>
    <name type="common">Bicoloured deceiver</name>
    <name type="synonym">Laccaria laccata var. bicolor</name>
    <dbReference type="NCBI Taxonomy" id="486041"/>
    <lineage>
        <taxon>Eukaryota</taxon>
        <taxon>Fungi</taxon>
        <taxon>Dikarya</taxon>
        <taxon>Basidiomycota</taxon>
        <taxon>Agaricomycotina</taxon>
        <taxon>Agaricomycetes</taxon>
        <taxon>Agaricomycetidae</taxon>
        <taxon>Agaricales</taxon>
        <taxon>Agaricineae</taxon>
        <taxon>Hydnangiaceae</taxon>
        <taxon>Laccaria</taxon>
    </lineage>
</organism>
<evidence type="ECO:0000313" key="2">
    <source>
        <dbReference type="EMBL" id="EDR13693.1"/>
    </source>
</evidence>